<proteinExistence type="predicted"/>
<protein>
    <submittedName>
        <fullName evidence="5">4-hydroxybenzoate polyprenyltransferase</fullName>
    </submittedName>
</protein>
<dbReference type="CDD" id="cd13964">
    <property type="entry name" value="PT_UbiA_1"/>
    <property type="match status" value="1"/>
</dbReference>
<comment type="subcellular location">
    <subcellularLocation>
        <location evidence="1">Membrane</location>
        <topology evidence="1">Multi-pass membrane protein</topology>
    </subcellularLocation>
</comment>
<name>A0A2M9BU02_9MICO</name>
<dbReference type="PANTHER" id="PTHR42723:SF1">
    <property type="entry name" value="CHLOROPHYLL SYNTHASE, CHLOROPLASTIC"/>
    <property type="match status" value="1"/>
</dbReference>
<dbReference type="InterPro" id="IPR044878">
    <property type="entry name" value="UbiA_sf"/>
</dbReference>
<dbReference type="InterPro" id="IPR000537">
    <property type="entry name" value="UbiA_prenyltransferase"/>
</dbReference>
<evidence type="ECO:0000256" key="3">
    <source>
        <dbReference type="ARBA" id="ARBA00022989"/>
    </source>
</evidence>
<evidence type="ECO:0000313" key="5">
    <source>
        <dbReference type="EMBL" id="PJJ61424.1"/>
    </source>
</evidence>
<dbReference type="PANTHER" id="PTHR42723">
    <property type="entry name" value="CHLOROPHYLL SYNTHASE"/>
    <property type="match status" value="1"/>
</dbReference>
<accession>A0A2M9BU02</accession>
<keyword evidence="6" id="KW-1185">Reference proteome</keyword>
<keyword evidence="5" id="KW-0808">Transferase</keyword>
<reference evidence="5 6" key="1">
    <citation type="submission" date="2017-11" db="EMBL/GenBank/DDBJ databases">
        <title>Genomic Encyclopedia of Archaeal and Bacterial Type Strains, Phase II (KMG-II): From Individual Species to Whole Genera.</title>
        <authorList>
            <person name="Goeker M."/>
        </authorList>
    </citation>
    <scope>NUCLEOTIDE SEQUENCE [LARGE SCALE GENOMIC DNA]</scope>
    <source>
        <strain evidence="5 6">DSM 25625</strain>
    </source>
</reference>
<dbReference type="Pfam" id="PF01040">
    <property type="entry name" value="UbiA"/>
    <property type="match status" value="1"/>
</dbReference>
<keyword evidence="4" id="KW-0472">Membrane</keyword>
<dbReference type="GO" id="GO:0016020">
    <property type="term" value="C:membrane"/>
    <property type="evidence" value="ECO:0007669"/>
    <property type="project" value="UniProtKB-SubCell"/>
</dbReference>
<evidence type="ECO:0000256" key="1">
    <source>
        <dbReference type="ARBA" id="ARBA00004141"/>
    </source>
</evidence>
<organism evidence="5 6">
    <name type="scientific">Compostimonas suwonensis</name>
    <dbReference type="NCBI Taxonomy" id="1048394"/>
    <lineage>
        <taxon>Bacteria</taxon>
        <taxon>Bacillati</taxon>
        <taxon>Actinomycetota</taxon>
        <taxon>Actinomycetes</taxon>
        <taxon>Micrococcales</taxon>
        <taxon>Microbacteriaceae</taxon>
        <taxon>Compostimonas</taxon>
    </lineage>
</organism>
<evidence type="ECO:0000256" key="4">
    <source>
        <dbReference type="ARBA" id="ARBA00023136"/>
    </source>
</evidence>
<dbReference type="Gene3D" id="1.10.357.140">
    <property type="entry name" value="UbiA prenyltransferase"/>
    <property type="match status" value="1"/>
</dbReference>
<dbReference type="AlphaFoldDB" id="A0A2M9BU02"/>
<dbReference type="Proteomes" id="UP000230161">
    <property type="component" value="Unassembled WGS sequence"/>
</dbReference>
<gene>
    <name evidence="5" type="ORF">CLV54_2369</name>
</gene>
<dbReference type="EMBL" id="PGFB01000004">
    <property type="protein sequence ID" value="PJJ61424.1"/>
    <property type="molecule type" value="Genomic_DNA"/>
</dbReference>
<dbReference type="InterPro" id="IPR050475">
    <property type="entry name" value="Prenyltransferase_related"/>
</dbReference>
<dbReference type="GO" id="GO:0016765">
    <property type="term" value="F:transferase activity, transferring alkyl or aryl (other than methyl) groups"/>
    <property type="evidence" value="ECO:0007669"/>
    <property type="project" value="InterPro"/>
</dbReference>
<keyword evidence="2" id="KW-0812">Transmembrane</keyword>
<dbReference type="NCBIfam" id="NF045897">
    <property type="entry name" value="SCO3242_trans"/>
    <property type="match status" value="1"/>
</dbReference>
<evidence type="ECO:0000313" key="6">
    <source>
        <dbReference type="Proteomes" id="UP000230161"/>
    </source>
</evidence>
<evidence type="ECO:0000256" key="2">
    <source>
        <dbReference type="ARBA" id="ARBA00022692"/>
    </source>
</evidence>
<keyword evidence="3" id="KW-1133">Transmembrane helix</keyword>
<comment type="caution">
    <text evidence="5">The sequence shown here is derived from an EMBL/GenBank/DDBJ whole genome shotgun (WGS) entry which is preliminary data.</text>
</comment>
<sequence length="306" mass="30088">MTVKAYLELVRAPAALTVLGDTLVGAASAGRALGVRGLALPLASACLYASGMALNDYADRELDAVERPERPIPSGRISPRRALGVAVGLTAAGLAIAAAAGGRRSFAVALPLTASIWLYDLVAKPTAAGPAVMAACRGLDVLMGAGSDRIGAAAPSAAIMASHTFGVTALARGEVHGTTPAIARAVALGTAANTIAALSIPLPAGSVSGSPGGLRAPSPAAGATRTLAAASALSYAAACGPAQLETVETPDAAHARRATGRGIRAMVPLQTALAARAGSLGATLVLAAVDVAGRLLSRRRSTADIT</sequence>